<gene>
    <name evidence="7" type="ORF">H7F53_11490</name>
</gene>
<evidence type="ECO:0000256" key="3">
    <source>
        <dbReference type="ARBA" id="ARBA00022989"/>
    </source>
</evidence>
<dbReference type="Pfam" id="PF01061">
    <property type="entry name" value="ABC2_membrane"/>
    <property type="match status" value="1"/>
</dbReference>
<evidence type="ECO:0000256" key="1">
    <source>
        <dbReference type="ARBA" id="ARBA00004141"/>
    </source>
</evidence>
<keyword evidence="4 5" id="KW-0472">Membrane</keyword>
<comment type="caution">
    <text evidence="7">The sequence shown here is derived from an EMBL/GenBank/DDBJ whole genome shotgun (WGS) entry which is preliminary data.</text>
</comment>
<evidence type="ECO:0000256" key="4">
    <source>
        <dbReference type="ARBA" id="ARBA00023136"/>
    </source>
</evidence>
<feature type="transmembrane region" description="Helical" evidence="5">
    <location>
        <begin position="168"/>
        <end position="190"/>
    </location>
</feature>
<dbReference type="InterPro" id="IPR051784">
    <property type="entry name" value="Nod_factor_ABC_transporter"/>
</dbReference>
<reference evidence="7 8" key="1">
    <citation type="submission" date="2020-08" db="EMBL/GenBank/DDBJ databases">
        <title>The genome sequence of type strain Novosphingobium piscinae KCTC 42194.</title>
        <authorList>
            <person name="Liu Y."/>
        </authorList>
    </citation>
    <scope>NUCLEOTIDE SEQUENCE [LARGE SCALE GENOMIC DNA]</scope>
    <source>
        <strain evidence="7 8">KCTC 42194</strain>
    </source>
</reference>
<keyword evidence="2 5" id="KW-0812">Transmembrane</keyword>
<feature type="domain" description="ABC-2 type transporter transmembrane" evidence="6">
    <location>
        <begin position="11"/>
        <end position="207"/>
    </location>
</feature>
<keyword evidence="8" id="KW-1185">Reference proteome</keyword>
<feature type="transmembrane region" description="Helical" evidence="5">
    <location>
        <begin position="25"/>
        <end position="44"/>
    </location>
</feature>
<evidence type="ECO:0000313" key="8">
    <source>
        <dbReference type="Proteomes" id="UP000551327"/>
    </source>
</evidence>
<feature type="transmembrane region" description="Helical" evidence="5">
    <location>
        <begin position="136"/>
        <end position="156"/>
    </location>
</feature>
<evidence type="ECO:0000259" key="6">
    <source>
        <dbReference type="Pfam" id="PF01061"/>
    </source>
</evidence>
<dbReference type="InterPro" id="IPR013525">
    <property type="entry name" value="ABC2_TM"/>
</dbReference>
<dbReference type="PANTHER" id="PTHR43229">
    <property type="entry name" value="NODULATION PROTEIN J"/>
    <property type="match status" value="1"/>
</dbReference>
<dbReference type="Proteomes" id="UP000551327">
    <property type="component" value="Unassembled WGS sequence"/>
</dbReference>
<dbReference type="AlphaFoldDB" id="A0A7X1G0L9"/>
<keyword evidence="3 5" id="KW-1133">Transmembrane helix</keyword>
<feature type="transmembrane region" description="Helical" evidence="5">
    <location>
        <begin position="222"/>
        <end position="242"/>
    </location>
</feature>
<evidence type="ECO:0000256" key="2">
    <source>
        <dbReference type="ARBA" id="ARBA00022692"/>
    </source>
</evidence>
<dbReference type="RefSeq" id="WP_185679628.1">
    <property type="nucleotide sequence ID" value="NZ_JACLAX010000010.1"/>
</dbReference>
<dbReference type="GO" id="GO:0140359">
    <property type="term" value="F:ABC-type transporter activity"/>
    <property type="evidence" value="ECO:0007669"/>
    <property type="project" value="InterPro"/>
</dbReference>
<sequence length="506" mass="52944">MTPTRSSLRPLLRANLLATLRNPMALVYGWLFPLLFLVGFWALYGDDPVPLALHAGQFFTITILGSAAFGLPTQMVGERETGLWRHYALAPAPRWRFVVALVLARAALLAGALLLLHWTARALGMPPLPHPVSTTLALMVAALCFLCIGALIGTLAPNVPAVQALGQCLFLPMLIIGGVAVPLASLPGWALPLSNLLPGRHAVVAIQTAVTGTGTRAAGFELLALTGHGLLALLAAVILFRWEPDAGLRPGRRGWLIVPVLAAWLALAGLAAQLARPVPAPPDRASAGTPATYVRPTAATVLPQAPRPAIIRAVPSPATPAAMAAGIPTPAVPAVAAEPAVPASVDLDRIAFERLPPDAGLVAPIAAEPPDPVLESALARIRRQLESWPPAREGDARQQVQTLLLIAAVPDLLQMDPLERHLPALVEAELRQRIPATVLPNLLAQIALDPQGGSVAARSQLPAIGLPAHAGPEAPLRGRVMLYAFKLLGRVTGRRVGDPPAPAGSD</sequence>
<comment type="subcellular location">
    <subcellularLocation>
        <location evidence="1">Membrane</location>
        <topology evidence="1">Multi-pass membrane protein</topology>
    </subcellularLocation>
</comment>
<dbReference type="GO" id="GO:0016020">
    <property type="term" value="C:membrane"/>
    <property type="evidence" value="ECO:0007669"/>
    <property type="project" value="UniProtKB-SubCell"/>
</dbReference>
<evidence type="ECO:0000313" key="7">
    <source>
        <dbReference type="EMBL" id="MBC2669767.1"/>
    </source>
</evidence>
<accession>A0A7X1G0L9</accession>
<feature type="transmembrane region" description="Helical" evidence="5">
    <location>
        <begin position="56"/>
        <end position="76"/>
    </location>
</feature>
<proteinExistence type="predicted"/>
<dbReference type="PANTHER" id="PTHR43229:SF2">
    <property type="entry name" value="NODULATION PROTEIN J"/>
    <property type="match status" value="1"/>
</dbReference>
<organism evidence="7 8">
    <name type="scientific">Novosphingobium piscinae</name>
    <dbReference type="NCBI Taxonomy" id="1507448"/>
    <lineage>
        <taxon>Bacteria</taxon>
        <taxon>Pseudomonadati</taxon>
        <taxon>Pseudomonadota</taxon>
        <taxon>Alphaproteobacteria</taxon>
        <taxon>Sphingomonadales</taxon>
        <taxon>Sphingomonadaceae</taxon>
        <taxon>Novosphingobium</taxon>
    </lineage>
</organism>
<protein>
    <submittedName>
        <fullName evidence="7">ABC transporter permease</fullName>
    </submittedName>
</protein>
<feature type="transmembrane region" description="Helical" evidence="5">
    <location>
        <begin position="97"/>
        <end position="116"/>
    </location>
</feature>
<evidence type="ECO:0000256" key="5">
    <source>
        <dbReference type="SAM" id="Phobius"/>
    </source>
</evidence>
<feature type="transmembrane region" description="Helical" evidence="5">
    <location>
        <begin position="254"/>
        <end position="275"/>
    </location>
</feature>
<dbReference type="EMBL" id="JACLAX010000010">
    <property type="protein sequence ID" value="MBC2669767.1"/>
    <property type="molecule type" value="Genomic_DNA"/>
</dbReference>
<name>A0A7X1G0L9_9SPHN</name>